<comment type="caution">
    <text evidence="5">The sequence shown here is derived from an EMBL/GenBank/DDBJ whole genome shotgun (WGS) entry which is preliminary data.</text>
</comment>
<dbReference type="EMBL" id="JAAXLA010000003">
    <property type="protein sequence ID" value="NMH96165.1"/>
    <property type="molecule type" value="Genomic_DNA"/>
</dbReference>
<organism evidence="5 6">
    <name type="scientific">Pseudonocardia acidicola</name>
    <dbReference type="NCBI Taxonomy" id="2724939"/>
    <lineage>
        <taxon>Bacteria</taxon>
        <taxon>Bacillati</taxon>
        <taxon>Actinomycetota</taxon>
        <taxon>Actinomycetes</taxon>
        <taxon>Pseudonocardiales</taxon>
        <taxon>Pseudonocardiaceae</taxon>
        <taxon>Pseudonocardia</taxon>
    </lineage>
</organism>
<dbReference type="InterPro" id="IPR036388">
    <property type="entry name" value="WH-like_DNA-bd_sf"/>
</dbReference>
<accession>A0ABX1S4Z5</accession>
<evidence type="ECO:0000256" key="1">
    <source>
        <dbReference type="ARBA" id="ARBA00011046"/>
    </source>
</evidence>
<protein>
    <submittedName>
        <fullName evidence="5">BlaI/MecI/CopY family transcriptional regulator</fullName>
    </submittedName>
</protein>
<dbReference type="SUPFAM" id="SSF46785">
    <property type="entry name" value="Winged helix' DNA-binding domain"/>
    <property type="match status" value="1"/>
</dbReference>
<sequence>MNVLLAADTSLTGTEVLRRLAERDPAAAALRQTTILTILSRLQAHGLLTRTRLGRAYSYRPVADKPGLAARRMRRVLDDEADRNAVLARFVNDLSPHDEQVLRRLLTGELDS</sequence>
<proteinExistence type="inferred from homology"/>
<dbReference type="InterPro" id="IPR005650">
    <property type="entry name" value="BlaI_family"/>
</dbReference>
<dbReference type="Pfam" id="PF03965">
    <property type="entry name" value="Penicillinase_R"/>
    <property type="match status" value="1"/>
</dbReference>
<gene>
    <name evidence="5" type="ORF">HF526_02320</name>
</gene>
<reference evidence="5 6" key="1">
    <citation type="submission" date="2020-04" db="EMBL/GenBank/DDBJ databases">
        <authorList>
            <person name="Klaysubun C."/>
            <person name="Duangmal K."/>
            <person name="Lipun K."/>
        </authorList>
    </citation>
    <scope>NUCLEOTIDE SEQUENCE [LARGE SCALE GENOMIC DNA]</scope>
    <source>
        <strain evidence="5 6">K10HN5</strain>
    </source>
</reference>
<evidence type="ECO:0000313" key="5">
    <source>
        <dbReference type="EMBL" id="NMH96165.1"/>
    </source>
</evidence>
<dbReference type="Gene3D" id="1.10.10.10">
    <property type="entry name" value="Winged helix-like DNA-binding domain superfamily/Winged helix DNA-binding domain"/>
    <property type="match status" value="1"/>
</dbReference>
<keyword evidence="6" id="KW-1185">Reference proteome</keyword>
<evidence type="ECO:0000256" key="3">
    <source>
        <dbReference type="ARBA" id="ARBA00023125"/>
    </source>
</evidence>
<keyword evidence="4" id="KW-0804">Transcription</keyword>
<evidence type="ECO:0000256" key="2">
    <source>
        <dbReference type="ARBA" id="ARBA00023015"/>
    </source>
</evidence>
<comment type="similarity">
    <text evidence="1">Belongs to the BlaI transcriptional regulatory family.</text>
</comment>
<evidence type="ECO:0000313" key="6">
    <source>
        <dbReference type="Proteomes" id="UP000820669"/>
    </source>
</evidence>
<dbReference type="InterPro" id="IPR036390">
    <property type="entry name" value="WH_DNA-bd_sf"/>
</dbReference>
<dbReference type="Proteomes" id="UP000820669">
    <property type="component" value="Unassembled WGS sequence"/>
</dbReference>
<evidence type="ECO:0000256" key="4">
    <source>
        <dbReference type="ARBA" id="ARBA00023163"/>
    </source>
</evidence>
<keyword evidence="2" id="KW-0805">Transcription regulation</keyword>
<name>A0ABX1S4Z5_9PSEU</name>
<keyword evidence="3" id="KW-0238">DNA-binding</keyword>